<dbReference type="PRINTS" id="PR00344">
    <property type="entry name" value="BCTRLSENSOR"/>
</dbReference>
<name>A0A7C3VJ84_9CYAN</name>
<dbReference type="Gene3D" id="1.10.287.130">
    <property type="match status" value="1"/>
</dbReference>
<keyword evidence="3" id="KW-0597">Phosphoprotein</keyword>
<dbReference type="Pfam" id="PF01590">
    <property type="entry name" value="GAF"/>
    <property type="match status" value="1"/>
</dbReference>
<dbReference type="PROSITE" id="PS50109">
    <property type="entry name" value="HIS_KIN"/>
    <property type="match status" value="1"/>
</dbReference>
<evidence type="ECO:0000256" key="6">
    <source>
        <dbReference type="ARBA" id="ARBA00022777"/>
    </source>
</evidence>
<feature type="domain" description="PAS" evidence="11">
    <location>
        <begin position="38"/>
        <end position="93"/>
    </location>
</feature>
<dbReference type="InterPro" id="IPR000014">
    <property type="entry name" value="PAS"/>
</dbReference>
<reference evidence="12" key="1">
    <citation type="journal article" date="2020" name="mSystems">
        <title>Genome- and Community-Level Interaction Insights into Carbon Utilization and Element Cycling Functions of Hydrothermarchaeota in Hydrothermal Sediment.</title>
        <authorList>
            <person name="Zhou Z."/>
            <person name="Liu Y."/>
            <person name="Xu W."/>
            <person name="Pan J."/>
            <person name="Luo Z.H."/>
            <person name="Li M."/>
        </authorList>
    </citation>
    <scope>NUCLEOTIDE SEQUENCE [LARGE SCALE GENOMIC DNA]</scope>
    <source>
        <strain evidence="12">SpSt-374</strain>
    </source>
</reference>
<feature type="coiled-coil region" evidence="9">
    <location>
        <begin position="797"/>
        <end position="827"/>
    </location>
</feature>
<dbReference type="SUPFAM" id="SSF47384">
    <property type="entry name" value="Homodimeric domain of signal transducing histidine kinase"/>
    <property type="match status" value="1"/>
</dbReference>
<dbReference type="Gene3D" id="3.30.450.40">
    <property type="match status" value="2"/>
</dbReference>
<dbReference type="Gene3D" id="3.30.450.20">
    <property type="entry name" value="PAS domain"/>
    <property type="match status" value="3"/>
</dbReference>
<dbReference type="GO" id="GO:0006355">
    <property type="term" value="P:regulation of DNA-templated transcription"/>
    <property type="evidence" value="ECO:0007669"/>
    <property type="project" value="InterPro"/>
</dbReference>
<evidence type="ECO:0000259" key="11">
    <source>
        <dbReference type="PROSITE" id="PS50112"/>
    </source>
</evidence>
<evidence type="ECO:0000256" key="1">
    <source>
        <dbReference type="ARBA" id="ARBA00000085"/>
    </source>
</evidence>
<dbReference type="CDD" id="cd00082">
    <property type="entry name" value="HisKA"/>
    <property type="match status" value="1"/>
</dbReference>
<evidence type="ECO:0000256" key="9">
    <source>
        <dbReference type="SAM" id="Coils"/>
    </source>
</evidence>
<dbReference type="InterPro" id="IPR013656">
    <property type="entry name" value="PAS_4"/>
</dbReference>
<feature type="domain" description="PAS" evidence="11">
    <location>
        <begin position="332"/>
        <end position="378"/>
    </location>
</feature>
<feature type="domain" description="Histidine kinase" evidence="10">
    <location>
        <begin position="836"/>
        <end position="1090"/>
    </location>
</feature>
<dbReference type="InterPro" id="IPR035965">
    <property type="entry name" value="PAS-like_dom_sf"/>
</dbReference>
<dbReference type="InterPro" id="IPR036890">
    <property type="entry name" value="HATPase_C_sf"/>
</dbReference>
<gene>
    <name evidence="12" type="ORF">ENR15_00065</name>
</gene>
<dbReference type="InterPro" id="IPR013655">
    <property type="entry name" value="PAS_fold_3"/>
</dbReference>
<keyword evidence="6" id="KW-0418">Kinase</keyword>
<dbReference type="InterPro" id="IPR003661">
    <property type="entry name" value="HisK_dim/P_dom"/>
</dbReference>
<dbReference type="InterPro" id="IPR005467">
    <property type="entry name" value="His_kinase_dom"/>
</dbReference>
<dbReference type="SMART" id="SM00065">
    <property type="entry name" value="GAF"/>
    <property type="match status" value="2"/>
</dbReference>
<proteinExistence type="predicted"/>
<dbReference type="GO" id="GO:0005524">
    <property type="term" value="F:ATP binding"/>
    <property type="evidence" value="ECO:0007669"/>
    <property type="project" value="UniProtKB-KW"/>
</dbReference>
<dbReference type="SMART" id="SM00091">
    <property type="entry name" value="PAS"/>
    <property type="match status" value="3"/>
</dbReference>
<dbReference type="PROSITE" id="PS50112">
    <property type="entry name" value="PAS"/>
    <property type="match status" value="3"/>
</dbReference>
<dbReference type="InterPro" id="IPR003594">
    <property type="entry name" value="HATPase_dom"/>
</dbReference>
<dbReference type="NCBIfam" id="TIGR00229">
    <property type="entry name" value="sensory_box"/>
    <property type="match status" value="1"/>
</dbReference>
<dbReference type="EMBL" id="DSPX01000002">
    <property type="protein sequence ID" value="HGF99097.1"/>
    <property type="molecule type" value="Genomic_DNA"/>
</dbReference>
<dbReference type="InterPro" id="IPR013767">
    <property type="entry name" value="PAS_fold"/>
</dbReference>
<evidence type="ECO:0000256" key="2">
    <source>
        <dbReference type="ARBA" id="ARBA00012438"/>
    </source>
</evidence>
<dbReference type="InterPro" id="IPR029016">
    <property type="entry name" value="GAF-like_dom_sf"/>
</dbReference>
<sequence>MLNQQPSSSQRFRWGQDCPSHPDTGKNLLLANLSEAAIMVLDIKGRIINWNQGATRLYGWSALEVLGQDAHTLLYTSSETTRQKMIKQLLKEGYWQGVLMQWKRVTQDIAASEAGASILSPANRHGPTQTPGFGVAIVASHWTVQWDAQGKPIAYLVVNIDITDQYSTSTPMELNPEWGVVVTPQEEERAPLGLSETPIPSLEGLAELASHIPCAIYRCAVDADRTVEFITDGIEEISGYPATALIRNQQHRYTSLIHPEDDRRVDEAIRQAILKGEPFALEYPLIDPSGQVKWVVEQGRGICNTAGQLRWIDGAILEKTTCQQHPKQLGNSEQQMENSLERMADAFFALDRDWRFTYVNTSAEKILLKSRDSLIGRQIGDEFPRLVNGTFGKECRRAASDRVMVKFEGFEPSFGIWYSVRIYPEAEGLEVYFQDVTYRQHLELVAWERSSVEATRLDRLAAFNAAMGMLLSQPEPLSEFLSQSATTIVEHLEVTSVAIWLLNPNTDILELTGAAGHPFRWETFPKRVKRGQSIIGGIAENRRLVTGKISSFSLEIEELATDGCNLKANFAAHPLIVGEILVGVIAIYSSEFLPESVQSLLGWLSSAIALAVDRAWTREALLERREGLLFRLASQIRNSLDLDTILETAVQEIRSLLQVDRCHFIWYFPHASQPMLAVSHEARSPELPSMVCEYPPEKSIKLAARIKNLQLLRIDDINAATDLDELTHKLIADMGITSQLLLPLETRAGQLGAVVCSHSRGRKAWSDGEVEMLQAVVDQLALAIDQAELYAQTHAAALAAQTQAQQLSEALHNLKQTQSQLIQTEKMSSLGQMVAGIAHEINNPVNFITGNLVHAKNYTQDLLEIIELYQRHYPEPVGEIQEAAEDMDLDFLIGDLPKILASMEIGADRIRQIVLSLRNFSRLDEAEMKPVDIHEGIDNTLLILHNRCKPKGKDPAIEIVKNYAALPKVECYAGQLNQVFMNILANAIDALENQPAPRTITISTEIATTDNSGKPSQVTISIRDNGPGMTEDVKRRLFDPFFTTKPVGKGTGLGMSISYKIIVDKHGGTIECDSEPGNGTEFRIQIPIKQSGFAPIPRKP</sequence>
<keyword evidence="4" id="KW-0808">Transferase</keyword>
<dbReference type="Pfam" id="PF00989">
    <property type="entry name" value="PAS"/>
    <property type="match status" value="1"/>
</dbReference>
<evidence type="ECO:0000259" key="10">
    <source>
        <dbReference type="PROSITE" id="PS50109"/>
    </source>
</evidence>
<evidence type="ECO:0000256" key="3">
    <source>
        <dbReference type="ARBA" id="ARBA00022553"/>
    </source>
</evidence>
<keyword evidence="9" id="KW-0175">Coiled coil</keyword>
<dbReference type="GO" id="GO:0000155">
    <property type="term" value="F:phosphorelay sensor kinase activity"/>
    <property type="evidence" value="ECO:0007669"/>
    <property type="project" value="InterPro"/>
</dbReference>
<keyword evidence="8" id="KW-0902">Two-component regulatory system</keyword>
<evidence type="ECO:0000313" key="12">
    <source>
        <dbReference type="EMBL" id="HGF99097.1"/>
    </source>
</evidence>
<comment type="caution">
    <text evidence="12">The sequence shown here is derived from an EMBL/GenBank/DDBJ whole genome shotgun (WGS) entry which is preliminary data.</text>
</comment>
<feature type="domain" description="PAS" evidence="11">
    <location>
        <begin position="220"/>
        <end position="276"/>
    </location>
</feature>
<evidence type="ECO:0000256" key="5">
    <source>
        <dbReference type="ARBA" id="ARBA00022741"/>
    </source>
</evidence>
<dbReference type="SUPFAM" id="SSF55874">
    <property type="entry name" value="ATPase domain of HSP90 chaperone/DNA topoisomerase II/histidine kinase"/>
    <property type="match status" value="1"/>
</dbReference>
<dbReference type="InterPro" id="IPR003018">
    <property type="entry name" value="GAF"/>
</dbReference>
<dbReference type="Pfam" id="PF02518">
    <property type="entry name" value="HATPase_c"/>
    <property type="match status" value="1"/>
</dbReference>
<comment type="catalytic activity">
    <reaction evidence="1">
        <text>ATP + protein L-histidine = ADP + protein N-phospho-L-histidine.</text>
        <dbReference type="EC" id="2.7.13.3"/>
    </reaction>
</comment>
<dbReference type="AlphaFoldDB" id="A0A7C3VJ84"/>
<dbReference type="PANTHER" id="PTHR43065:SF50">
    <property type="entry name" value="HISTIDINE KINASE"/>
    <property type="match status" value="1"/>
</dbReference>
<protein>
    <recommendedName>
        <fullName evidence="2">histidine kinase</fullName>
        <ecNumber evidence="2">2.7.13.3</ecNumber>
    </recommendedName>
</protein>
<accession>A0A7C3VJ84</accession>
<dbReference type="SUPFAM" id="SSF55785">
    <property type="entry name" value="PYP-like sensor domain (PAS domain)"/>
    <property type="match status" value="3"/>
</dbReference>
<dbReference type="InterPro" id="IPR004358">
    <property type="entry name" value="Sig_transdc_His_kin-like_C"/>
</dbReference>
<dbReference type="EC" id="2.7.13.3" evidence="2"/>
<dbReference type="Gene3D" id="3.30.565.10">
    <property type="entry name" value="Histidine kinase-like ATPase, C-terminal domain"/>
    <property type="match status" value="1"/>
</dbReference>
<keyword evidence="7" id="KW-0067">ATP-binding</keyword>
<dbReference type="SMART" id="SM00387">
    <property type="entry name" value="HATPase_c"/>
    <property type="match status" value="1"/>
</dbReference>
<organism evidence="12">
    <name type="scientific">Planktothricoides sp. SpSt-374</name>
    <dbReference type="NCBI Taxonomy" id="2282167"/>
    <lineage>
        <taxon>Bacteria</taxon>
        <taxon>Bacillati</taxon>
        <taxon>Cyanobacteriota</taxon>
        <taxon>Cyanophyceae</taxon>
        <taxon>Oscillatoriophycideae</taxon>
        <taxon>Oscillatoriales</taxon>
        <taxon>Oscillatoriaceae</taxon>
        <taxon>Planktothricoides</taxon>
    </lineage>
</organism>
<evidence type="ECO:0000256" key="4">
    <source>
        <dbReference type="ARBA" id="ARBA00022679"/>
    </source>
</evidence>
<dbReference type="SUPFAM" id="SSF55781">
    <property type="entry name" value="GAF domain-like"/>
    <property type="match status" value="2"/>
</dbReference>
<evidence type="ECO:0000256" key="7">
    <source>
        <dbReference type="ARBA" id="ARBA00022840"/>
    </source>
</evidence>
<dbReference type="Pfam" id="PF08448">
    <property type="entry name" value="PAS_4"/>
    <property type="match status" value="1"/>
</dbReference>
<keyword evidence="5" id="KW-0547">Nucleotide-binding</keyword>
<dbReference type="Pfam" id="PF08447">
    <property type="entry name" value="PAS_3"/>
    <property type="match status" value="1"/>
</dbReference>
<dbReference type="CDD" id="cd00130">
    <property type="entry name" value="PAS"/>
    <property type="match status" value="3"/>
</dbReference>
<dbReference type="PANTHER" id="PTHR43065">
    <property type="entry name" value="SENSOR HISTIDINE KINASE"/>
    <property type="match status" value="1"/>
</dbReference>
<dbReference type="InterPro" id="IPR036097">
    <property type="entry name" value="HisK_dim/P_sf"/>
</dbReference>
<evidence type="ECO:0000256" key="8">
    <source>
        <dbReference type="ARBA" id="ARBA00023012"/>
    </source>
</evidence>